<feature type="domain" description="Phospholipase/carboxylesterase/thioesterase" evidence="3">
    <location>
        <begin position="12"/>
        <end position="216"/>
    </location>
</feature>
<dbReference type="PANTHER" id="PTHR10655:SF17">
    <property type="entry name" value="LYSOPHOSPHOLIPASE-LIKE PROTEIN 1"/>
    <property type="match status" value="1"/>
</dbReference>
<sequence length="222" mass="24046">MNDSALLPAVEIEPEGPHRATVIWLHGLGADGHDFEPLAAELQLPAALGVRFLLPHAPRRPVSINAGTLMRAWYDIVSPDLSFAPDRPGIQASRQAVARLAEREMARGIPPERIVLAGFSQGGVIALETMAHHPQPWGGVIALSTYVALPDTLPAAPRPVPIFMAHGTLDTVVPYTLGAAGRALLEAKGYAVEWHTYPMPHSVCWEEIRDIGHWLARRLSAP</sequence>
<evidence type="ECO:0000259" key="3">
    <source>
        <dbReference type="Pfam" id="PF02230"/>
    </source>
</evidence>
<evidence type="ECO:0000313" key="5">
    <source>
        <dbReference type="Proteomes" id="UP001497493"/>
    </source>
</evidence>
<dbReference type="GO" id="GO:0106435">
    <property type="term" value="F:carboxylesterase activity"/>
    <property type="evidence" value="ECO:0007669"/>
    <property type="project" value="UniProtKB-EC"/>
</dbReference>
<dbReference type="InterPro" id="IPR050565">
    <property type="entry name" value="LYPA1-2/EST-like"/>
</dbReference>
<evidence type="ECO:0000313" key="4">
    <source>
        <dbReference type="EMBL" id="CAL1238886.1"/>
    </source>
</evidence>
<dbReference type="InterPro" id="IPR003140">
    <property type="entry name" value="PLipase/COase/thioEstase"/>
</dbReference>
<keyword evidence="5" id="KW-1185">Reference proteome</keyword>
<dbReference type="EMBL" id="OZ026884">
    <property type="protein sequence ID" value="CAL1238886.1"/>
    <property type="molecule type" value="Genomic_DNA"/>
</dbReference>
<comment type="similarity">
    <text evidence="1">Belongs to the AB hydrolase superfamily. AB hydrolase 2 family.</text>
</comment>
<dbReference type="Gene3D" id="3.40.50.1820">
    <property type="entry name" value="alpha/beta hydrolase"/>
    <property type="match status" value="1"/>
</dbReference>
<name>A0ABM9NE58_9GAMM</name>
<gene>
    <name evidence="4" type="primary">estA</name>
    <name evidence="4" type="ORF">MECH1_V1_0105</name>
</gene>
<evidence type="ECO:0000256" key="1">
    <source>
        <dbReference type="ARBA" id="ARBA00006499"/>
    </source>
</evidence>
<reference evidence="4 5" key="1">
    <citation type="submission" date="2024-04" db="EMBL/GenBank/DDBJ databases">
        <authorList>
            <person name="Cremers G."/>
        </authorList>
    </citation>
    <scope>NUCLEOTIDE SEQUENCE [LARGE SCALE GENOMIC DNA]</scope>
    <source>
        <strain evidence="4">MeCH1-AG</strain>
    </source>
</reference>
<keyword evidence="2 4" id="KW-0378">Hydrolase</keyword>
<dbReference type="InterPro" id="IPR029058">
    <property type="entry name" value="AB_hydrolase_fold"/>
</dbReference>
<evidence type="ECO:0000256" key="2">
    <source>
        <dbReference type="ARBA" id="ARBA00022801"/>
    </source>
</evidence>
<dbReference type="SUPFAM" id="SSF53474">
    <property type="entry name" value="alpha/beta-Hydrolases"/>
    <property type="match status" value="1"/>
</dbReference>
<dbReference type="PANTHER" id="PTHR10655">
    <property type="entry name" value="LYSOPHOSPHOLIPASE-RELATED"/>
    <property type="match status" value="1"/>
</dbReference>
<proteinExistence type="inferred from homology"/>
<dbReference type="RefSeq" id="WP_348758494.1">
    <property type="nucleotide sequence ID" value="NZ_OZ026884.1"/>
</dbReference>
<protein>
    <submittedName>
        <fullName evidence="4">Carboxylesterase 1</fullName>
        <ecNumber evidence="4">3.1.1.1</ecNumber>
    </submittedName>
</protein>
<dbReference type="Pfam" id="PF02230">
    <property type="entry name" value="Abhydrolase_2"/>
    <property type="match status" value="1"/>
</dbReference>
<organism evidence="4 5">
    <name type="scientific">Candidatus Methylocalor cossyra</name>
    <dbReference type="NCBI Taxonomy" id="3108543"/>
    <lineage>
        <taxon>Bacteria</taxon>
        <taxon>Pseudomonadati</taxon>
        <taxon>Pseudomonadota</taxon>
        <taxon>Gammaproteobacteria</taxon>
        <taxon>Methylococcales</taxon>
        <taxon>Methylococcaceae</taxon>
        <taxon>Candidatus Methylocalor</taxon>
    </lineage>
</organism>
<dbReference type="EC" id="3.1.1.1" evidence="4"/>
<dbReference type="Proteomes" id="UP001497493">
    <property type="component" value="Chromosome"/>
</dbReference>
<accession>A0ABM9NE58</accession>